<dbReference type="InterPro" id="IPR001810">
    <property type="entry name" value="F-box_dom"/>
</dbReference>
<feature type="domain" description="F-box" evidence="1">
    <location>
        <begin position="56"/>
        <end position="103"/>
    </location>
</feature>
<dbReference type="SUPFAM" id="SSF81383">
    <property type="entry name" value="F-box domain"/>
    <property type="match status" value="1"/>
</dbReference>
<proteinExistence type="predicted"/>
<evidence type="ECO:0000313" key="2">
    <source>
        <dbReference type="EMBL" id="KAK0407605.1"/>
    </source>
</evidence>
<dbReference type="Gene3D" id="3.80.10.10">
    <property type="entry name" value="Ribonuclease Inhibitor"/>
    <property type="match status" value="1"/>
</dbReference>
<protein>
    <recommendedName>
        <fullName evidence="1">F-box domain-containing protein</fullName>
    </recommendedName>
</protein>
<evidence type="ECO:0000259" key="1">
    <source>
        <dbReference type="PROSITE" id="PS50181"/>
    </source>
</evidence>
<gene>
    <name evidence="2" type="ORF">QR680_003491</name>
</gene>
<dbReference type="AlphaFoldDB" id="A0AA39HKJ5"/>
<keyword evidence="3" id="KW-1185">Reference proteome</keyword>
<reference evidence="2" key="1">
    <citation type="submission" date="2023-06" db="EMBL/GenBank/DDBJ databases">
        <title>Genomic analysis of the entomopathogenic nematode Steinernema hermaphroditum.</title>
        <authorList>
            <person name="Schwarz E.M."/>
            <person name="Heppert J.K."/>
            <person name="Baniya A."/>
            <person name="Schwartz H.T."/>
            <person name="Tan C.-H."/>
            <person name="Antoshechkin I."/>
            <person name="Sternberg P.W."/>
            <person name="Goodrich-Blair H."/>
            <person name="Dillman A.R."/>
        </authorList>
    </citation>
    <scope>NUCLEOTIDE SEQUENCE</scope>
    <source>
        <strain evidence="2">PS9179</strain>
        <tissue evidence="2">Whole animal</tissue>
    </source>
</reference>
<dbReference type="InterPro" id="IPR032675">
    <property type="entry name" value="LRR_dom_sf"/>
</dbReference>
<dbReference type="PROSITE" id="PS50181">
    <property type="entry name" value="FBOX"/>
    <property type="match status" value="1"/>
</dbReference>
<evidence type="ECO:0000313" key="3">
    <source>
        <dbReference type="Proteomes" id="UP001175271"/>
    </source>
</evidence>
<dbReference type="EMBL" id="JAUCMV010000003">
    <property type="protein sequence ID" value="KAK0407605.1"/>
    <property type="molecule type" value="Genomic_DNA"/>
</dbReference>
<dbReference type="Proteomes" id="UP001175271">
    <property type="component" value="Unassembled WGS sequence"/>
</dbReference>
<dbReference type="Pfam" id="PF00646">
    <property type="entry name" value="F-box"/>
    <property type="match status" value="1"/>
</dbReference>
<sequence length="355" mass="40668">MLFKSFQLRNLKRALKQDRLAVEPNTYDTIQITSRTLDFSIVSNHKKIHDAVYVKIETFEDVPDHILISVLKYLDINDLTKIRLVNRRLNNIVQRHHDSFSKTVFESIGLVRLPFSQMDKITIASIRHTSLDSLAIALSPKQLDSALRHIRVTDHLSVENLAFTRLNCHMLQRSIANQLDRLQLIGCRIEIGFEEFARLIGRWKVRDLNMLNCTLDDAQLVDDQFFRINSQIKGFSLEGGAIIRLPCLTNSTLLSWTQAIQRKSLDFPESFSLGLSRPNFTTKGICTLIEQFIKAPPKTNYPTVWNFGTICGSRIAMVDYLSAFPVSLMESDPNELWIISNAHSSLHARVTFESH</sequence>
<organism evidence="2 3">
    <name type="scientific">Steinernema hermaphroditum</name>
    <dbReference type="NCBI Taxonomy" id="289476"/>
    <lineage>
        <taxon>Eukaryota</taxon>
        <taxon>Metazoa</taxon>
        <taxon>Ecdysozoa</taxon>
        <taxon>Nematoda</taxon>
        <taxon>Chromadorea</taxon>
        <taxon>Rhabditida</taxon>
        <taxon>Tylenchina</taxon>
        <taxon>Panagrolaimomorpha</taxon>
        <taxon>Strongyloidoidea</taxon>
        <taxon>Steinernematidae</taxon>
        <taxon>Steinernema</taxon>
    </lineage>
</organism>
<comment type="caution">
    <text evidence="2">The sequence shown here is derived from an EMBL/GenBank/DDBJ whole genome shotgun (WGS) entry which is preliminary data.</text>
</comment>
<dbReference type="CDD" id="cd09917">
    <property type="entry name" value="F-box_SF"/>
    <property type="match status" value="1"/>
</dbReference>
<dbReference type="InterPro" id="IPR036047">
    <property type="entry name" value="F-box-like_dom_sf"/>
</dbReference>
<dbReference type="SMART" id="SM00256">
    <property type="entry name" value="FBOX"/>
    <property type="match status" value="1"/>
</dbReference>
<accession>A0AA39HKJ5</accession>
<name>A0AA39HKJ5_9BILA</name>